<reference evidence="1" key="2">
    <citation type="submission" date="2023-01" db="EMBL/GenBank/DDBJ databases">
        <authorList>
            <person name="Sun Q."/>
            <person name="Evtushenko L."/>
        </authorList>
    </citation>
    <scope>NUCLEOTIDE SEQUENCE</scope>
    <source>
        <strain evidence="1">VKM Ac-1321</strain>
    </source>
</reference>
<evidence type="ECO:0000313" key="2">
    <source>
        <dbReference type="Proteomes" id="UP001143480"/>
    </source>
</evidence>
<protein>
    <submittedName>
        <fullName evidence="1">Uncharacterized protein</fullName>
    </submittedName>
</protein>
<accession>A0A9W6NKV3</accession>
<reference evidence="1" key="1">
    <citation type="journal article" date="2014" name="Int. J. Syst. Evol. Microbiol.">
        <title>Complete genome sequence of Corynebacterium casei LMG S-19264T (=DSM 44701T), isolated from a smear-ripened cheese.</title>
        <authorList>
            <consortium name="US DOE Joint Genome Institute (JGI-PGF)"/>
            <person name="Walter F."/>
            <person name="Albersmeier A."/>
            <person name="Kalinowski J."/>
            <person name="Ruckert C."/>
        </authorList>
    </citation>
    <scope>NUCLEOTIDE SEQUENCE</scope>
    <source>
        <strain evidence="1">VKM Ac-1321</strain>
    </source>
</reference>
<organism evidence="1 2">
    <name type="scientific">Dactylosporangium matsuzakiense</name>
    <dbReference type="NCBI Taxonomy" id="53360"/>
    <lineage>
        <taxon>Bacteria</taxon>
        <taxon>Bacillati</taxon>
        <taxon>Actinomycetota</taxon>
        <taxon>Actinomycetes</taxon>
        <taxon>Micromonosporales</taxon>
        <taxon>Micromonosporaceae</taxon>
        <taxon>Dactylosporangium</taxon>
    </lineage>
</organism>
<proteinExistence type="predicted"/>
<dbReference type="RefSeq" id="WP_261963417.1">
    <property type="nucleotide sequence ID" value="NZ_BAAAXA010000003.1"/>
</dbReference>
<comment type="caution">
    <text evidence="1">The sequence shown here is derived from an EMBL/GenBank/DDBJ whole genome shotgun (WGS) entry which is preliminary data.</text>
</comment>
<dbReference type="Proteomes" id="UP001143480">
    <property type="component" value="Unassembled WGS sequence"/>
</dbReference>
<keyword evidence="2" id="KW-1185">Reference proteome</keyword>
<dbReference type="EMBL" id="BSFP01000014">
    <property type="protein sequence ID" value="GLL01300.1"/>
    <property type="molecule type" value="Genomic_DNA"/>
</dbReference>
<dbReference type="AlphaFoldDB" id="A0A9W6NKV3"/>
<sequence length="111" mass="11851">MGDHQGFTTDPAALHTFATDLQHDLDVHLSAEKTQTLHLFSAAGLFGTATASPDVHRAALTYRDRLIELFDVLDTLIHEGAAMAEAAHAIADAYTEADAQARTVLTVEGGH</sequence>
<evidence type="ECO:0000313" key="1">
    <source>
        <dbReference type="EMBL" id="GLL01300.1"/>
    </source>
</evidence>
<gene>
    <name evidence="1" type="ORF">GCM10017581_030410</name>
</gene>
<name>A0A9W6NKV3_9ACTN</name>